<dbReference type="GO" id="GO:0006207">
    <property type="term" value="P:'de novo' pyrimidine nucleobase biosynthetic process"/>
    <property type="evidence" value="ECO:0007669"/>
    <property type="project" value="InterPro"/>
</dbReference>
<dbReference type="GO" id="GO:0006520">
    <property type="term" value="P:amino acid metabolic process"/>
    <property type="evidence" value="ECO:0007669"/>
    <property type="project" value="InterPro"/>
</dbReference>
<feature type="binding site" evidence="7">
    <location>
        <position position="98"/>
    </location>
    <ligand>
        <name>carbamoyl phosphate</name>
        <dbReference type="ChEBI" id="CHEBI:58228"/>
    </ligand>
</feature>
<dbReference type="GO" id="GO:0005829">
    <property type="term" value="C:cytosol"/>
    <property type="evidence" value="ECO:0007669"/>
    <property type="project" value="TreeGrafter"/>
</dbReference>
<feature type="domain" description="Aspartate/ornithine carbamoyltransferase Asp/Orn-binding" evidence="8">
    <location>
        <begin position="145"/>
        <end position="283"/>
    </location>
</feature>
<evidence type="ECO:0000256" key="5">
    <source>
        <dbReference type="ARBA" id="ARBA00043884"/>
    </source>
</evidence>
<comment type="pathway">
    <text evidence="1 7">Pyrimidine metabolism; UMP biosynthesis via de novo pathway; (S)-dihydroorotate from bicarbonate: step 2/3.</text>
</comment>
<reference evidence="11" key="1">
    <citation type="submission" date="2016-10" db="EMBL/GenBank/DDBJ databases">
        <authorList>
            <person name="Varghese N."/>
            <person name="Submissions S."/>
        </authorList>
    </citation>
    <scope>NUCLEOTIDE SEQUENCE [LARGE SCALE GENOMIC DNA]</scope>
    <source>
        <strain evidence="11">DSM 4771</strain>
    </source>
</reference>
<dbReference type="Pfam" id="PF02729">
    <property type="entry name" value="OTCace_N"/>
    <property type="match status" value="1"/>
</dbReference>
<dbReference type="GO" id="GO:0004070">
    <property type="term" value="F:aspartate carbamoyltransferase activity"/>
    <property type="evidence" value="ECO:0007669"/>
    <property type="project" value="UniProtKB-UniRule"/>
</dbReference>
<feature type="binding site" evidence="7">
    <location>
        <position position="246"/>
    </location>
    <ligand>
        <name>carbamoyl phosphate</name>
        <dbReference type="ChEBI" id="CHEBI:58228"/>
    </ligand>
</feature>
<dbReference type="InterPro" id="IPR006132">
    <property type="entry name" value="Asp/Orn_carbamoyltranf_P-bd"/>
</dbReference>
<feature type="binding site" evidence="7">
    <location>
        <position position="48"/>
    </location>
    <ligand>
        <name>carbamoyl phosphate</name>
        <dbReference type="ChEBI" id="CHEBI:58228"/>
    </ligand>
</feature>
<evidence type="ECO:0000256" key="6">
    <source>
        <dbReference type="ARBA" id="ARBA00048859"/>
    </source>
</evidence>
<feature type="binding site" evidence="7">
    <location>
        <position position="207"/>
    </location>
    <ligand>
        <name>L-aspartate</name>
        <dbReference type="ChEBI" id="CHEBI:29991"/>
    </ligand>
</feature>
<evidence type="ECO:0000313" key="10">
    <source>
        <dbReference type="EMBL" id="SDJ03211.1"/>
    </source>
</evidence>
<feature type="domain" description="Aspartate/ornithine carbamoyltransferase carbamoyl-P binding" evidence="9">
    <location>
        <begin position="2"/>
        <end position="139"/>
    </location>
</feature>
<dbReference type="SUPFAM" id="SSF53671">
    <property type="entry name" value="Aspartate/ornithine carbamoyltransferase"/>
    <property type="match status" value="1"/>
</dbReference>
<dbReference type="EMBL" id="FNEV01000001">
    <property type="protein sequence ID" value="SDJ03211.1"/>
    <property type="molecule type" value="Genomic_DNA"/>
</dbReference>
<evidence type="ECO:0000259" key="9">
    <source>
        <dbReference type="Pfam" id="PF02729"/>
    </source>
</evidence>
<feature type="binding site" evidence="7">
    <location>
        <position position="159"/>
    </location>
    <ligand>
        <name>L-aspartate</name>
        <dbReference type="ChEBI" id="CHEBI:29991"/>
    </ligand>
</feature>
<dbReference type="Gene3D" id="3.40.50.1370">
    <property type="entry name" value="Aspartate/ornithine carbamoyltransferase"/>
    <property type="match status" value="2"/>
</dbReference>
<proteinExistence type="inferred from homology"/>
<dbReference type="OrthoDB" id="9802587at2"/>
<name>A0A1G8QES9_9BACI</name>
<dbReference type="PANTHER" id="PTHR45753:SF6">
    <property type="entry name" value="ASPARTATE CARBAMOYLTRANSFERASE"/>
    <property type="match status" value="1"/>
</dbReference>
<gene>
    <name evidence="7" type="primary">pyrB</name>
    <name evidence="10" type="ORF">SAMN04490247_0570</name>
</gene>
<dbReference type="GO" id="GO:0016597">
    <property type="term" value="F:amino acid binding"/>
    <property type="evidence" value="ECO:0007669"/>
    <property type="project" value="InterPro"/>
</dbReference>
<dbReference type="PANTHER" id="PTHR45753">
    <property type="entry name" value="ORNITHINE CARBAMOYLTRANSFERASE, MITOCHONDRIAL"/>
    <property type="match status" value="1"/>
</dbReference>
<evidence type="ECO:0000313" key="11">
    <source>
        <dbReference type="Proteomes" id="UP000199225"/>
    </source>
</evidence>
<keyword evidence="3 7" id="KW-0808">Transferase</keyword>
<dbReference type="RefSeq" id="WP_093191845.1">
    <property type="nucleotide sequence ID" value="NZ_FNEV01000001.1"/>
</dbReference>
<feature type="binding site" evidence="7">
    <location>
        <position position="129"/>
    </location>
    <ligand>
        <name>carbamoyl phosphate</name>
        <dbReference type="ChEBI" id="CHEBI:58228"/>
    </ligand>
</feature>
<evidence type="ECO:0000256" key="1">
    <source>
        <dbReference type="ARBA" id="ARBA00004852"/>
    </source>
</evidence>
<dbReference type="InterPro" id="IPR002082">
    <property type="entry name" value="Asp_carbamoyltransf"/>
</dbReference>
<keyword evidence="4 7" id="KW-0665">Pyrimidine biosynthesis</keyword>
<sequence>MKDLLSMSQLTNEMIYDLLDRTSRMKKGEIPSLKGMFAANLFLEPSTRTKQSFYVAEKRLQMEVLDVEAEQSSLLKGETLYDSVRTLEALGADVLTIRQSERGALDDIAAKTGASIINAGDGTGEHPTQSLLDLYTIYEEFGTFQGITVTIAGDIKHSRVARSNAYALKQLGAQVQFSAPDQWRETNGSYVSMDEAVENSDVVMLLRIQKERHEDESCTDSYLETYGLTKHRANLMKPGAIIMHPAPVNRGVEIDSVLVECERSRIFEQMNNGVYMRMAIIQTLMEGKYYENHKRIQMERGLCATV</sequence>
<evidence type="ECO:0000256" key="4">
    <source>
        <dbReference type="ARBA" id="ARBA00022975"/>
    </source>
</evidence>
<dbReference type="AlphaFoldDB" id="A0A1G8QES9"/>
<comment type="subunit">
    <text evidence="7">Heterododecamer (2C3:3R2) of six catalytic PyrB chains organized as two trimers (C3), and six regulatory PyrI chains organized as three dimers (R2).</text>
</comment>
<organism evidence="10 11">
    <name type="scientific">Salimicrobium halophilum</name>
    <dbReference type="NCBI Taxonomy" id="86666"/>
    <lineage>
        <taxon>Bacteria</taxon>
        <taxon>Bacillati</taxon>
        <taxon>Bacillota</taxon>
        <taxon>Bacilli</taxon>
        <taxon>Bacillales</taxon>
        <taxon>Bacillaceae</taxon>
        <taxon>Salimicrobium</taxon>
    </lineage>
</organism>
<feature type="binding site" evidence="7">
    <location>
        <position position="247"/>
    </location>
    <ligand>
        <name>carbamoyl phosphate</name>
        <dbReference type="ChEBI" id="CHEBI:58228"/>
    </ligand>
</feature>
<dbReference type="NCBIfam" id="TIGR00670">
    <property type="entry name" value="asp_carb_tr"/>
    <property type="match status" value="1"/>
</dbReference>
<evidence type="ECO:0000256" key="3">
    <source>
        <dbReference type="ARBA" id="ARBA00022679"/>
    </source>
</evidence>
<keyword evidence="11" id="KW-1185">Reference proteome</keyword>
<dbReference type="UniPathway" id="UPA00070">
    <property type="reaction ID" value="UER00116"/>
</dbReference>
<feature type="binding site" evidence="7">
    <location>
        <position position="76"/>
    </location>
    <ligand>
        <name>L-aspartate</name>
        <dbReference type="ChEBI" id="CHEBI:29991"/>
    </ligand>
</feature>
<dbReference type="InterPro" id="IPR036901">
    <property type="entry name" value="Asp/Orn_carbamoylTrfase_sf"/>
</dbReference>
<dbReference type="GO" id="GO:0044205">
    <property type="term" value="P:'de novo' UMP biosynthetic process"/>
    <property type="evidence" value="ECO:0007669"/>
    <property type="project" value="UniProtKB-UniRule"/>
</dbReference>
<feature type="binding site" evidence="7">
    <location>
        <position position="49"/>
    </location>
    <ligand>
        <name>carbamoyl phosphate</name>
        <dbReference type="ChEBI" id="CHEBI:58228"/>
    </ligand>
</feature>
<dbReference type="InterPro" id="IPR006130">
    <property type="entry name" value="Asp/Orn_carbamoylTrfase"/>
</dbReference>
<comment type="catalytic activity">
    <reaction evidence="6 7">
        <text>carbamoyl phosphate + L-aspartate = N-carbamoyl-L-aspartate + phosphate + H(+)</text>
        <dbReference type="Rhea" id="RHEA:20013"/>
        <dbReference type="ChEBI" id="CHEBI:15378"/>
        <dbReference type="ChEBI" id="CHEBI:29991"/>
        <dbReference type="ChEBI" id="CHEBI:32814"/>
        <dbReference type="ChEBI" id="CHEBI:43474"/>
        <dbReference type="ChEBI" id="CHEBI:58228"/>
        <dbReference type="EC" id="2.1.3.2"/>
    </reaction>
</comment>
<dbReference type="FunFam" id="3.40.50.1370:FF:000011">
    <property type="entry name" value="Aspartate carbamoyltransferase"/>
    <property type="match status" value="1"/>
</dbReference>
<dbReference type="HAMAP" id="MF_00001">
    <property type="entry name" value="Asp_carb_tr"/>
    <property type="match status" value="1"/>
</dbReference>
<dbReference type="Proteomes" id="UP000199225">
    <property type="component" value="Unassembled WGS sequence"/>
</dbReference>
<protein>
    <recommendedName>
        <fullName evidence="7">Aspartate carbamoyltransferase</fullName>
        <ecNumber evidence="7">2.1.3.2</ecNumber>
    </recommendedName>
    <alternativeName>
        <fullName evidence="7">Aspartate transcarbamylase</fullName>
        <shortName evidence="7">ATCase</shortName>
    </alternativeName>
</protein>
<dbReference type="PRINTS" id="PR00101">
    <property type="entry name" value="ATCASE"/>
</dbReference>
<dbReference type="STRING" id="86666.SAMN04490247_0570"/>
<dbReference type="PROSITE" id="PS00097">
    <property type="entry name" value="CARBAMOYLTRANSFERASE"/>
    <property type="match status" value="1"/>
</dbReference>
<evidence type="ECO:0000256" key="2">
    <source>
        <dbReference type="ARBA" id="ARBA00008896"/>
    </source>
</evidence>
<evidence type="ECO:0000256" key="7">
    <source>
        <dbReference type="HAMAP-Rule" id="MF_00001"/>
    </source>
</evidence>
<evidence type="ECO:0000259" key="8">
    <source>
        <dbReference type="Pfam" id="PF00185"/>
    </source>
</evidence>
<dbReference type="Pfam" id="PF00185">
    <property type="entry name" value="OTCace"/>
    <property type="match status" value="1"/>
</dbReference>
<comment type="similarity">
    <text evidence="2 7">Belongs to the aspartate/ornithine carbamoyltransferase superfamily. ATCase family.</text>
</comment>
<dbReference type="InterPro" id="IPR006131">
    <property type="entry name" value="Asp_carbamoyltransf_Asp/Orn-bd"/>
</dbReference>
<comment type="function">
    <text evidence="5 7">Catalyzes the condensation of carbamoyl phosphate and aspartate to form carbamoyl aspartate and inorganic phosphate, the committed step in the de novo pyrimidine nucleotide biosynthesis pathway.</text>
</comment>
<feature type="binding site" evidence="7">
    <location>
        <position position="126"/>
    </location>
    <ligand>
        <name>carbamoyl phosphate</name>
        <dbReference type="ChEBI" id="CHEBI:58228"/>
    </ligand>
</feature>
<accession>A0A1G8QES9</accession>
<dbReference type="NCBIfam" id="NF002032">
    <property type="entry name" value="PRK00856.1"/>
    <property type="match status" value="1"/>
</dbReference>
<dbReference type="EC" id="2.1.3.2" evidence="7"/>
<dbReference type="PRINTS" id="PR00100">
    <property type="entry name" value="AOTCASE"/>
</dbReference>